<reference evidence="2 3" key="1">
    <citation type="submission" date="2019-07" db="EMBL/GenBank/DDBJ databases">
        <title>Genomes of Cafeteria roenbergensis.</title>
        <authorList>
            <person name="Fischer M.G."/>
            <person name="Hackl T."/>
            <person name="Roman M."/>
        </authorList>
    </citation>
    <scope>NUCLEOTIDE SEQUENCE [LARGE SCALE GENOMIC DNA]</scope>
    <source>
        <strain evidence="2 3">Cflag</strain>
    </source>
</reference>
<feature type="compositionally biased region" description="Acidic residues" evidence="1">
    <location>
        <begin position="65"/>
        <end position="79"/>
    </location>
</feature>
<proteinExistence type="predicted"/>
<protein>
    <submittedName>
        <fullName evidence="2">Uncharacterized protein</fullName>
    </submittedName>
</protein>
<comment type="caution">
    <text evidence="2">The sequence shown here is derived from an EMBL/GenBank/DDBJ whole genome shotgun (WGS) entry which is preliminary data.</text>
</comment>
<feature type="region of interest" description="Disordered" evidence="1">
    <location>
        <begin position="1"/>
        <end position="33"/>
    </location>
</feature>
<gene>
    <name evidence="2" type="ORF">FNF31_01183</name>
</gene>
<feature type="compositionally biased region" description="Basic and acidic residues" evidence="1">
    <location>
        <begin position="1"/>
        <end position="11"/>
    </location>
</feature>
<dbReference type="Proteomes" id="UP000325113">
    <property type="component" value="Unassembled WGS sequence"/>
</dbReference>
<feature type="compositionally biased region" description="Low complexity" evidence="1">
    <location>
        <begin position="88"/>
        <end position="99"/>
    </location>
</feature>
<feature type="region of interest" description="Disordered" evidence="1">
    <location>
        <begin position="52"/>
        <end position="106"/>
    </location>
</feature>
<sequence>MSSAGDARRIDAATAVRDTEPGASLQGLGGSAGRGEDWGMCAALCEAATMDDARAAAAAAADPAADADEDEDEDEEDWPAAERGGPDDGPAGVDAAWGATWCRPED</sequence>
<dbReference type="EMBL" id="VLTM01000007">
    <property type="protein sequence ID" value="KAA0166808.1"/>
    <property type="molecule type" value="Genomic_DNA"/>
</dbReference>
<dbReference type="AlphaFoldDB" id="A0A5A8DNJ3"/>
<evidence type="ECO:0000313" key="2">
    <source>
        <dbReference type="EMBL" id="KAA0166808.1"/>
    </source>
</evidence>
<organism evidence="2 3">
    <name type="scientific">Cafeteria roenbergensis</name>
    <name type="common">Marine flagellate</name>
    <dbReference type="NCBI Taxonomy" id="33653"/>
    <lineage>
        <taxon>Eukaryota</taxon>
        <taxon>Sar</taxon>
        <taxon>Stramenopiles</taxon>
        <taxon>Bigyra</taxon>
        <taxon>Opalozoa</taxon>
        <taxon>Bicosoecida</taxon>
        <taxon>Cafeteriaceae</taxon>
        <taxon>Cafeteria</taxon>
    </lineage>
</organism>
<name>A0A5A8DNJ3_CAFRO</name>
<evidence type="ECO:0000313" key="3">
    <source>
        <dbReference type="Proteomes" id="UP000325113"/>
    </source>
</evidence>
<accession>A0A5A8DNJ3</accession>
<evidence type="ECO:0000256" key="1">
    <source>
        <dbReference type="SAM" id="MobiDB-lite"/>
    </source>
</evidence>
<feature type="compositionally biased region" description="Low complexity" evidence="1">
    <location>
        <begin position="52"/>
        <end position="64"/>
    </location>
</feature>